<feature type="domain" description="EF-hand" evidence="30">
    <location>
        <begin position="663"/>
        <end position="698"/>
    </location>
</feature>
<evidence type="ECO:0000256" key="22">
    <source>
        <dbReference type="ARBA" id="ARBA00024334"/>
    </source>
</evidence>
<evidence type="ECO:0000256" key="13">
    <source>
        <dbReference type="ARBA" id="ARBA00022777"/>
    </source>
</evidence>
<feature type="compositionally biased region" description="Basic and acidic residues" evidence="28">
    <location>
        <begin position="231"/>
        <end position="250"/>
    </location>
</feature>
<dbReference type="Gene3D" id="3.30.200.20">
    <property type="entry name" value="Phosphorylase Kinase, domain 1"/>
    <property type="match status" value="1"/>
</dbReference>
<dbReference type="InterPro" id="IPR000719">
    <property type="entry name" value="Prot_kinase_dom"/>
</dbReference>
<feature type="domain" description="EF-hand" evidence="30">
    <location>
        <begin position="627"/>
        <end position="662"/>
    </location>
</feature>
<keyword evidence="9" id="KW-0808">Transferase</keyword>
<feature type="compositionally biased region" description="Polar residues" evidence="28">
    <location>
        <begin position="103"/>
        <end position="113"/>
    </location>
</feature>
<evidence type="ECO:0000256" key="21">
    <source>
        <dbReference type="ARBA" id="ARBA00023288"/>
    </source>
</evidence>
<evidence type="ECO:0000256" key="16">
    <source>
        <dbReference type="ARBA" id="ARBA00022846"/>
    </source>
</evidence>
<dbReference type="InterPro" id="IPR018247">
    <property type="entry name" value="EF_Hand_1_Ca_BS"/>
</dbReference>
<feature type="compositionally biased region" description="Polar residues" evidence="28">
    <location>
        <begin position="122"/>
        <end position="137"/>
    </location>
</feature>
<evidence type="ECO:0000256" key="19">
    <source>
        <dbReference type="ARBA" id="ARBA00023139"/>
    </source>
</evidence>
<dbReference type="FunFam" id="1.10.238.10:FF:000557">
    <property type="entry name" value="Uncharacterized protein"/>
    <property type="match status" value="1"/>
</dbReference>
<dbReference type="SUPFAM" id="SSF47473">
    <property type="entry name" value="EF-hand"/>
    <property type="match status" value="1"/>
</dbReference>
<evidence type="ECO:0000256" key="24">
    <source>
        <dbReference type="ARBA" id="ARBA00048679"/>
    </source>
</evidence>
<proteinExistence type="inferred from homology"/>
<keyword evidence="6" id="KW-1003">Cell membrane</keyword>
<dbReference type="GO" id="GO:0020005">
    <property type="term" value="C:symbiont-containing vacuole membrane"/>
    <property type="evidence" value="ECO:0007669"/>
    <property type="project" value="UniProtKB-SubCell"/>
</dbReference>
<feature type="compositionally biased region" description="Low complexity" evidence="28">
    <location>
        <begin position="138"/>
        <end position="153"/>
    </location>
</feature>
<feature type="compositionally biased region" description="Polar residues" evidence="28">
    <location>
        <begin position="17"/>
        <end position="36"/>
    </location>
</feature>
<evidence type="ECO:0000259" key="29">
    <source>
        <dbReference type="PROSITE" id="PS50011"/>
    </source>
</evidence>
<dbReference type="eggNOG" id="KOG0032">
    <property type="taxonomic scope" value="Eukaryota"/>
</dbReference>
<evidence type="ECO:0000256" key="27">
    <source>
        <dbReference type="PROSITE-ProRule" id="PRU10141"/>
    </source>
</evidence>
<feature type="domain" description="Protein kinase" evidence="29">
    <location>
        <begin position="291"/>
        <end position="547"/>
    </location>
</feature>
<feature type="compositionally biased region" description="Basic and acidic residues" evidence="28">
    <location>
        <begin position="66"/>
        <end position="77"/>
    </location>
</feature>
<protein>
    <recommendedName>
        <fullName evidence="26">Calcium-dependent protein kinase 1</fullName>
        <ecNumber evidence="5">2.7.11.1</ecNumber>
    </recommendedName>
</protein>
<dbReference type="PROSITE" id="PS00018">
    <property type="entry name" value="EF_HAND_1"/>
    <property type="match status" value="4"/>
</dbReference>
<feature type="domain" description="EF-hand" evidence="30">
    <location>
        <begin position="589"/>
        <end position="624"/>
    </location>
</feature>
<feature type="compositionally biased region" description="Basic and acidic residues" evidence="28">
    <location>
        <begin position="91"/>
        <end position="102"/>
    </location>
</feature>
<keyword evidence="17" id="KW-0472">Membrane</keyword>
<feature type="binding site" evidence="27">
    <location>
        <position position="329"/>
    </location>
    <ligand>
        <name>ATP</name>
        <dbReference type="ChEBI" id="CHEBI:30616"/>
    </ligand>
</feature>
<dbReference type="FunFam" id="3.30.200.20:FF:000632">
    <property type="entry name" value="MSP"/>
    <property type="match status" value="1"/>
</dbReference>
<feature type="region of interest" description="Disordered" evidence="28">
    <location>
        <begin position="1"/>
        <end position="269"/>
    </location>
</feature>
<dbReference type="EMBL" id="GG662527">
    <property type="protein sequence ID" value="EAS02674.3"/>
    <property type="molecule type" value="Genomic_DNA"/>
</dbReference>
<feature type="compositionally biased region" description="Basic and acidic residues" evidence="28">
    <location>
        <begin position="37"/>
        <end position="58"/>
    </location>
</feature>
<dbReference type="Gene3D" id="1.10.238.10">
    <property type="entry name" value="EF-hand"/>
    <property type="match status" value="2"/>
</dbReference>
<dbReference type="RefSeq" id="XP_001022919.3">
    <property type="nucleotide sequence ID" value="XM_001022919.3"/>
</dbReference>
<evidence type="ECO:0000256" key="7">
    <source>
        <dbReference type="ARBA" id="ARBA00022511"/>
    </source>
</evidence>
<dbReference type="SMART" id="SM00054">
    <property type="entry name" value="EFh"/>
    <property type="match status" value="4"/>
</dbReference>
<dbReference type="InterPro" id="IPR002048">
    <property type="entry name" value="EF_hand_dom"/>
</dbReference>
<feature type="domain" description="EF-hand" evidence="30">
    <location>
        <begin position="700"/>
        <end position="730"/>
    </location>
</feature>
<evidence type="ECO:0000256" key="6">
    <source>
        <dbReference type="ARBA" id="ARBA00022475"/>
    </source>
</evidence>
<keyword evidence="16" id="KW-0282">Flagellum</keyword>
<dbReference type="SUPFAM" id="SSF56112">
    <property type="entry name" value="Protein kinase-like (PK-like)"/>
    <property type="match status" value="1"/>
</dbReference>
<keyword evidence="13 31" id="KW-0418">Kinase</keyword>
<comment type="cofactor">
    <cofactor evidence="1">
        <name>Mg(2+)</name>
        <dbReference type="ChEBI" id="CHEBI:18420"/>
    </cofactor>
</comment>
<dbReference type="Pfam" id="PF13499">
    <property type="entry name" value="EF-hand_7"/>
    <property type="match status" value="2"/>
</dbReference>
<dbReference type="InterPro" id="IPR050205">
    <property type="entry name" value="CDPK_Ser/Thr_kinases"/>
</dbReference>
<dbReference type="GO" id="GO:0031514">
    <property type="term" value="C:motile cilium"/>
    <property type="evidence" value="ECO:0007669"/>
    <property type="project" value="UniProtKB-SubCell"/>
</dbReference>
<keyword evidence="7" id="KW-1032">Host cell membrane</keyword>
<keyword evidence="14" id="KW-0106">Calcium</keyword>
<dbReference type="PROSITE" id="PS00108">
    <property type="entry name" value="PROTEIN_KINASE_ST"/>
    <property type="match status" value="1"/>
</dbReference>
<dbReference type="InterPro" id="IPR011009">
    <property type="entry name" value="Kinase-like_dom_sf"/>
</dbReference>
<keyword evidence="21" id="KW-0449">Lipoprotein</keyword>
<dbReference type="GO" id="GO:0005509">
    <property type="term" value="F:calcium ion binding"/>
    <property type="evidence" value="ECO:0007669"/>
    <property type="project" value="InterPro"/>
</dbReference>
<evidence type="ECO:0000256" key="14">
    <source>
        <dbReference type="ARBA" id="ARBA00022837"/>
    </source>
</evidence>
<keyword evidence="10" id="KW-0519">Myristate</keyword>
<dbReference type="SMART" id="SM00220">
    <property type="entry name" value="S_TKc"/>
    <property type="match status" value="1"/>
</dbReference>
<keyword evidence="18" id="KW-0969">Cilium</keyword>
<keyword evidence="15 27" id="KW-0067">ATP-binding</keyword>
<evidence type="ECO:0000256" key="23">
    <source>
        <dbReference type="ARBA" id="ARBA00047899"/>
    </source>
</evidence>
<evidence type="ECO:0000256" key="5">
    <source>
        <dbReference type="ARBA" id="ARBA00012513"/>
    </source>
</evidence>
<dbReference type="AlphaFoldDB" id="I7MLL9"/>
<keyword evidence="32" id="KW-1185">Reference proteome</keyword>
<comment type="catalytic activity">
    <reaction evidence="24">
        <text>L-seryl-[protein] + ATP = O-phospho-L-seryl-[protein] + ADP + H(+)</text>
        <dbReference type="Rhea" id="RHEA:17989"/>
        <dbReference type="Rhea" id="RHEA-COMP:9863"/>
        <dbReference type="Rhea" id="RHEA-COMP:11604"/>
        <dbReference type="ChEBI" id="CHEBI:15378"/>
        <dbReference type="ChEBI" id="CHEBI:29999"/>
        <dbReference type="ChEBI" id="CHEBI:30616"/>
        <dbReference type="ChEBI" id="CHEBI:83421"/>
        <dbReference type="ChEBI" id="CHEBI:456216"/>
        <dbReference type="EC" id="2.7.11.1"/>
    </reaction>
</comment>
<evidence type="ECO:0000256" key="8">
    <source>
        <dbReference type="ARBA" id="ARBA00022527"/>
    </source>
</evidence>
<evidence type="ECO:0000313" key="32">
    <source>
        <dbReference type="Proteomes" id="UP000009168"/>
    </source>
</evidence>
<keyword evidence="17" id="KW-1043">Host membrane</keyword>
<dbReference type="Gene3D" id="1.10.510.10">
    <property type="entry name" value="Transferase(Phosphotransferase) domain 1"/>
    <property type="match status" value="1"/>
</dbReference>
<comment type="subcellular location">
    <subcellularLocation>
        <location evidence="3">Cell membrane</location>
        <topology evidence="3">Lipid-anchor</topology>
        <orientation evidence="3">Cytoplasmic side</orientation>
    </subcellularLocation>
    <subcellularLocation>
        <location evidence="2">Cell projection</location>
        <location evidence="2">Cilium</location>
        <location evidence="2">Flagellum</location>
    </subcellularLocation>
    <subcellularLocation>
        <location evidence="4">Host cell membrane</location>
        <topology evidence="4">Lipid-anchor</topology>
    </subcellularLocation>
    <subcellularLocation>
        <location evidence="25">Parasitophorous vacuole membrane</location>
        <topology evidence="25">Lipid-anchor</topology>
    </subcellularLocation>
</comment>
<dbReference type="GO" id="GO:0005524">
    <property type="term" value="F:ATP binding"/>
    <property type="evidence" value="ECO:0007669"/>
    <property type="project" value="UniProtKB-UniRule"/>
</dbReference>
<evidence type="ECO:0000259" key="30">
    <source>
        <dbReference type="PROSITE" id="PS50222"/>
    </source>
</evidence>
<evidence type="ECO:0000256" key="4">
    <source>
        <dbReference type="ARBA" id="ARBA00004425"/>
    </source>
</evidence>
<dbReference type="EC" id="2.7.11.1" evidence="5"/>
<evidence type="ECO:0000256" key="3">
    <source>
        <dbReference type="ARBA" id="ARBA00004342"/>
    </source>
</evidence>
<evidence type="ECO:0000256" key="25">
    <source>
        <dbReference type="ARBA" id="ARBA00060437"/>
    </source>
</evidence>
<dbReference type="PROSITE" id="PS50011">
    <property type="entry name" value="PROTEIN_KINASE_DOM"/>
    <property type="match status" value="1"/>
</dbReference>
<evidence type="ECO:0000256" key="18">
    <source>
        <dbReference type="ARBA" id="ARBA00023069"/>
    </source>
</evidence>
<evidence type="ECO:0000256" key="10">
    <source>
        <dbReference type="ARBA" id="ARBA00022707"/>
    </source>
</evidence>
<feature type="compositionally biased region" description="Polar residues" evidence="28">
    <location>
        <begin position="1"/>
        <end position="10"/>
    </location>
</feature>
<dbReference type="FunCoup" id="I7MLL9">
    <property type="interactions" value="8"/>
</dbReference>
<evidence type="ECO:0000256" key="26">
    <source>
        <dbReference type="ARBA" id="ARBA00068067"/>
    </source>
</evidence>
<dbReference type="GO" id="GO:0004674">
    <property type="term" value="F:protein serine/threonine kinase activity"/>
    <property type="evidence" value="ECO:0007669"/>
    <property type="project" value="UniProtKB-KW"/>
</dbReference>
<dbReference type="Pfam" id="PF00069">
    <property type="entry name" value="Pkinase"/>
    <property type="match status" value="1"/>
</dbReference>
<evidence type="ECO:0000256" key="20">
    <source>
        <dbReference type="ARBA" id="ARBA00023273"/>
    </source>
</evidence>
<dbReference type="KEGG" id="tet:TTHERM_00579180"/>
<dbReference type="InterPro" id="IPR011992">
    <property type="entry name" value="EF-hand-dom_pair"/>
</dbReference>
<evidence type="ECO:0000256" key="28">
    <source>
        <dbReference type="SAM" id="MobiDB-lite"/>
    </source>
</evidence>
<dbReference type="CDD" id="cd00051">
    <property type="entry name" value="EFh"/>
    <property type="match status" value="2"/>
</dbReference>
<organism evidence="31 32">
    <name type="scientific">Tetrahymena thermophila (strain SB210)</name>
    <dbReference type="NCBI Taxonomy" id="312017"/>
    <lineage>
        <taxon>Eukaryota</taxon>
        <taxon>Sar</taxon>
        <taxon>Alveolata</taxon>
        <taxon>Ciliophora</taxon>
        <taxon>Intramacronucleata</taxon>
        <taxon>Oligohymenophorea</taxon>
        <taxon>Hymenostomatida</taxon>
        <taxon>Tetrahymenina</taxon>
        <taxon>Tetrahymenidae</taxon>
        <taxon>Tetrahymena</taxon>
    </lineage>
</organism>
<dbReference type="PANTHER" id="PTHR24349">
    <property type="entry name" value="SERINE/THREONINE-PROTEIN KINASE"/>
    <property type="match status" value="1"/>
</dbReference>
<dbReference type="GeneID" id="7826627"/>
<dbReference type="OrthoDB" id="40902at2759"/>
<evidence type="ECO:0000256" key="12">
    <source>
        <dbReference type="ARBA" id="ARBA00022741"/>
    </source>
</evidence>
<dbReference type="Proteomes" id="UP000009168">
    <property type="component" value="Unassembled WGS sequence"/>
</dbReference>
<dbReference type="InterPro" id="IPR008271">
    <property type="entry name" value="Ser/Thr_kinase_AS"/>
</dbReference>
<keyword evidence="8" id="KW-0723">Serine/threonine-protein kinase</keyword>
<dbReference type="FunFam" id="1.10.510.10:FF:000398">
    <property type="entry name" value="Calcium-dependent protein kinase 1"/>
    <property type="match status" value="1"/>
</dbReference>
<dbReference type="InParanoid" id="I7MLL9"/>
<keyword evidence="19" id="KW-0564">Palmitate</keyword>
<dbReference type="CDD" id="cd05117">
    <property type="entry name" value="STKc_CAMK"/>
    <property type="match status" value="1"/>
</dbReference>
<evidence type="ECO:0000256" key="2">
    <source>
        <dbReference type="ARBA" id="ARBA00004230"/>
    </source>
</evidence>
<dbReference type="PROSITE" id="PS00107">
    <property type="entry name" value="PROTEIN_KINASE_ATP"/>
    <property type="match status" value="1"/>
</dbReference>
<dbReference type="GO" id="GO:0020002">
    <property type="term" value="C:host cell plasma membrane"/>
    <property type="evidence" value="ECO:0007669"/>
    <property type="project" value="UniProtKB-SubCell"/>
</dbReference>
<reference evidence="32" key="1">
    <citation type="journal article" date="2006" name="PLoS Biol.">
        <title>Macronuclear genome sequence of the ciliate Tetrahymena thermophila, a model eukaryote.</title>
        <authorList>
            <person name="Eisen J.A."/>
            <person name="Coyne R.S."/>
            <person name="Wu M."/>
            <person name="Wu D."/>
            <person name="Thiagarajan M."/>
            <person name="Wortman J.R."/>
            <person name="Badger J.H."/>
            <person name="Ren Q."/>
            <person name="Amedeo P."/>
            <person name="Jones K.M."/>
            <person name="Tallon L.J."/>
            <person name="Delcher A.L."/>
            <person name="Salzberg S.L."/>
            <person name="Silva J.C."/>
            <person name="Haas B.J."/>
            <person name="Majoros W.H."/>
            <person name="Farzad M."/>
            <person name="Carlton J.M."/>
            <person name="Smith R.K. Jr."/>
            <person name="Garg J."/>
            <person name="Pearlman R.E."/>
            <person name="Karrer K.M."/>
            <person name="Sun L."/>
            <person name="Manning G."/>
            <person name="Elde N.C."/>
            <person name="Turkewitz A.P."/>
            <person name="Asai D.J."/>
            <person name="Wilkes D.E."/>
            <person name="Wang Y."/>
            <person name="Cai H."/>
            <person name="Collins K."/>
            <person name="Stewart B.A."/>
            <person name="Lee S.R."/>
            <person name="Wilamowska K."/>
            <person name="Weinberg Z."/>
            <person name="Ruzzo W.L."/>
            <person name="Wloga D."/>
            <person name="Gaertig J."/>
            <person name="Frankel J."/>
            <person name="Tsao C.-C."/>
            <person name="Gorovsky M.A."/>
            <person name="Keeling P.J."/>
            <person name="Waller R.F."/>
            <person name="Patron N.J."/>
            <person name="Cherry J.M."/>
            <person name="Stover N.A."/>
            <person name="Krieger C.J."/>
            <person name="del Toro C."/>
            <person name="Ryder H.F."/>
            <person name="Williamson S.C."/>
            <person name="Barbeau R.A."/>
            <person name="Hamilton E.P."/>
            <person name="Orias E."/>
        </authorList>
    </citation>
    <scope>NUCLEOTIDE SEQUENCE [LARGE SCALE GENOMIC DNA]</scope>
    <source>
        <strain evidence="32">SB210</strain>
    </source>
</reference>
<dbReference type="InterPro" id="IPR017441">
    <property type="entry name" value="Protein_kinase_ATP_BS"/>
</dbReference>
<evidence type="ECO:0000256" key="1">
    <source>
        <dbReference type="ARBA" id="ARBA00001946"/>
    </source>
</evidence>
<keyword evidence="20" id="KW-0966">Cell projection</keyword>
<gene>
    <name evidence="31" type="ORF">TTHERM_00579180</name>
</gene>
<keyword evidence="11" id="KW-0677">Repeat</keyword>
<sequence>MGNQCCQGNSPGEDKNTISMGNKDFNVNSVQGSSKNMHNDKEKPREEESTRQLKEKYGKSIVSHNSKQDYQDGDDRLVGSQTNNVAYEEQVSNHDKAIDKQASHQYGSSQREIQQGKEEAQKQSSKTGSQLNLKGQQAATSTTTNTKSTSAETHASESNGVTKDGFKESTNNGSAQPIAKQASSGKQSSQSQKEQKSSSGDQQPASSSKHGLQRLSNAGLPPAPSTNQAKQKKESQSVDAKKATEDDKSKKSSPSISKSPQRPPAKNSAVDFNISADSFIHLKKGSITQQYKIGEVLGEGAFGQVSKVVHKSTGMIRAMKTIKKSSIIKEEEDRLFSEMNILKNLDHPNILRLIELFQDNKNYYLVTEYCSGGELFDKIKSMTHFTEKMAADYMKQILSAVVYCHQNNIVHRDLKPENLLFDSDKKNANLKVIDFGTSRKYDKAKKMSKRLGTPYYIAPEVLDQNYDEKCDVWSCGVILYILLCGYPPFGGRSEDEILKKVRLGKFKFEPEDWDRISEEAKNLIKKMLTYDPKKRISAEQALNDAWIQKNAPANHISTRALSNLSNFYTRSKLKQAILTFIVSQVVSQQDKEELQKTFRSLDKNGDGTLSKEELIDGYTTVLGDKEKAATQVDRILDEVDINKSGKVDFTEFLMAASNKEILLSKAKVEQSFKIFDQDGNGNITKDELQYIMGDIPDEFWKQILDECDTNKDGMISQTEFLDLLINKKGMPSQH</sequence>
<dbReference type="PROSITE" id="PS50222">
    <property type="entry name" value="EF_HAND_2"/>
    <property type="match status" value="4"/>
</dbReference>
<evidence type="ECO:0000256" key="9">
    <source>
        <dbReference type="ARBA" id="ARBA00022679"/>
    </source>
</evidence>
<evidence type="ECO:0000256" key="17">
    <source>
        <dbReference type="ARBA" id="ARBA00022870"/>
    </source>
</evidence>
<accession>I7MLL9</accession>
<comment type="catalytic activity">
    <reaction evidence="23">
        <text>L-threonyl-[protein] + ATP = O-phospho-L-threonyl-[protein] + ADP + H(+)</text>
        <dbReference type="Rhea" id="RHEA:46608"/>
        <dbReference type="Rhea" id="RHEA-COMP:11060"/>
        <dbReference type="Rhea" id="RHEA-COMP:11605"/>
        <dbReference type="ChEBI" id="CHEBI:15378"/>
        <dbReference type="ChEBI" id="CHEBI:30013"/>
        <dbReference type="ChEBI" id="CHEBI:30616"/>
        <dbReference type="ChEBI" id="CHEBI:61977"/>
        <dbReference type="ChEBI" id="CHEBI:456216"/>
        <dbReference type="EC" id="2.7.11.1"/>
    </reaction>
</comment>
<feature type="compositionally biased region" description="Low complexity" evidence="28">
    <location>
        <begin position="179"/>
        <end position="208"/>
    </location>
</feature>
<evidence type="ECO:0000256" key="11">
    <source>
        <dbReference type="ARBA" id="ARBA00022737"/>
    </source>
</evidence>
<comment type="similarity">
    <text evidence="22">Belongs to the protein kinase superfamily. Ser/Thr protein kinase family. CDPK subfamily.</text>
</comment>
<evidence type="ECO:0000313" key="31">
    <source>
        <dbReference type="EMBL" id="EAS02674.3"/>
    </source>
</evidence>
<dbReference type="GO" id="GO:0005886">
    <property type="term" value="C:plasma membrane"/>
    <property type="evidence" value="ECO:0007669"/>
    <property type="project" value="UniProtKB-SubCell"/>
</dbReference>
<name>I7MLL9_TETTS</name>
<evidence type="ECO:0000256" key="15">
    <source>
        <dbReference type="ARBA" id="ARBA00022840"/>
    </source>
</evidence>
<keyword evidence="12 27" id="KW-0547">Nucleotide-binding</keyword>